<dbReference type="SUPFAM" id="SSF53850">
    <property type="entry name" value="Periplasmic binding protein-like II"/>
    <property type="match status" value="1"/>
</dbReference>
<keyword evidence="3" id="KW-0238">DNA-binding</keyword>
<evidence type="ECO:0000256" key="2">
    <source>
        <dbReference type="ARBA" id="ARBA00023015"/>
    </source>
</evidence>
<dbReference type="Gene3D" id="3.40.190.10">
    <property type="entry name" value="Periplasmic binding protein-like II"/>
    <property type="match status" value="2"/>
</dbReference>
<comment type="similarity">
    <text evidence="1">Belongs to the LysR transcriptional regulatory family.</text>
</comment>
<protein>
    <submittedName>
        <fullName evidence="6">LysR substrate binding domain-containing protein</fullName>
    </submittedName>
</protein>
<organism evidence="6 7">
    <name type="scientific">Sphingopyxis indica</name>
    <dbReference type="NCBI Taxonomy" id="436663"/>
    <lineage>
        <taxon>Bacteria</taxon>
        <taxon>Pseudomonadati</taxon>
        <taxon>Pseudomonadota</taxon>
        <taxon>Alphaproteobacteria</taxon>
        <taxon>Sphingomonadales</taxon>
        <taxon>Sphingomonadaceae</taxon>
        <taxon>Sphingopyxis</taxon>
    </lineage>
</organism>
<evidence type="ECO:0000313" key="7">
    <source>
        <dbReference type="Proteomes" id="UP000198339"/>
    </source>
</evidence>
<dbReference type="EMBL" id="FZPA01000008">
    <property type="protein sequence ID" value="SNS93236.1"/>
    <property type="molecule type" value="Genomic_DNA"/>
</dbReference>
<feature type="domain" description="LysR substrate-binding" evidence="5">
    <location>
        <begin position="4"/>
        <end position="154"/>
    </location>
</feature>
<dbReference type="GO" id="GO:0003677">
    <property type="term" value="F:DNA binding"/>
    <property type="evidence" value="ECO:0007669"/>
    <property type="project" value="UniProtKB-KW"/>
</dbReference>
<dbReference type="Proteomes" id="UP000198339">
    <property type="component" value="Unassembled WGS sequence"/>
</dbReference>
<dbReference type="InterPro" id="IPR005119">
    <property type="entry name" value="LysR_subst-bd"/>
</dbReference>
<evidence type="ECO:0000313" key="6">
    <source>
        <dbReference type="EMBL" id="SNS93236.1"/>
    </source>
</evidence>
<keyword evidence="7" id="KW-1185">Reference proteome</keyword>
<keyword evidence="4" id="KW-0804">Transcription</keyword>
<sequence length="198" mass="21337">MMTGELDISFMAGTPKLSGQEALQLWTESIYVALPENHKLTEREALDWDDIASETFVVSQHGAGPEIRDYLVRKLSAPSFRPKIDVHDVSRHSLLNIVAMGYGISLASASIASGMSEGVTFLPIRGDLEQLAWSAVWSPTNSNPALRYLLRLVKNIASGWLSHAGANGAGAALMIAAGFHALMDPSFCGLAQILDPFV</sequence>
<gene>
    <name evidence="6" type="ORF">SAMN06295955_1087</name>
</gene>
<accession>A0A239IHM1</accession>
<dbReference type="PANTHER" id="PTHR30346:SF0">
    <property type="entry name" value="HCA OPERON TRANSCRIPTIONAL ACTIVATOR HCAR"/>
    <property type="match status" value="1"/>
</dbReference>
<dbReference type="Pfam" id="PF03466">
    <property type="entry name" value="LysR_substrate"/>
    <property type="match status" value="1"/>
</dbReference>
<dbReference type="GO" id="GO:0003700">
    <property type="term" value="F:DNA-binding transcription factor activity"/>
    <property type="evidence" value="ECO:0007669"/>
    <property type="project" value="TreeGrafter"/>
</dbReference>
<dbReference type="CDD" id="cd08414">
    <property type="entry name" value="PBP2_LTTR_aromatics_like"/>
    <property type="match status" value="1"/>
</dbReference>
<evidence type="ECO:0000259" key="5">
    <source>
        <dbReference type="Pfam" id="PF03466"/>
    </source>
</evidence>
<name>A0A239IHM1_9SPHN</name>
<evidence type="ECO:0000256" key="1">
    <source>
        <dbReference type="ARBA" id="ARBA00009437"/>
    </source>
</evidence>
<proteinExistence type="inferred from homology"/>
<evidence type="ECO:0000256" key="4">
    <source>
        <dbReference type="ARBA" id="ARBA00023163"/>
    </source>
</evidence>
<dbReference type="PANTHER" id="PTHR30346">
    <property type="entry name" value="TRANSCRIPTIONAL DUAL REGULATOR HCAR-RELATED"/>
    <property type="match status" value="1"/>
</dbReference>
<dbReference type="GO" id="GO:0032993">
    <property type="term" value="C:protein-DNA complex"/>
    <property type="evidence" value="ECO:0007669"/>
    <property type="project" value="TreeGrafter"/>
</dbReference>
<dbReference type="AlphaFoldDB" id="A0A239IHM1"/>
<keyword evidence="2" id="KW-0805">Transcription regulation</keyword>
<reference evidence="6 7" key="1">
    <citation type="submission" date="2017-06" db="EMBL/GenBank/DDBJ databases">
        <authorList>
            <person name="Kim H.J."/>
            <person name="Triplett B.A."/>
        </authorList>
    </citation>
    <scope>NUCLEOTIDE SEQUENCE [LARGE SCALE GENOMIC DNA]</scope>
    <source>
        <strain evidence="6 7">DS15</strain>
    </source>
</reference>
<evidence type="ECO:0000256" key="3">
    <source>
        <dbReference type="ARBA" id="ARBA00023125"/>
    </source>
</evidence>